<dbReference type="Pfam" id="PF07808">
    <property type="entry name" value="RED_N"/>
    <property type="match status" value="1"/>
</dbReference>
<keyword evidence="2" id="KW-0539">Nucleus</keyword>
<dbReference type="AlphaFoldDB" id="A0A8X6N1F6"/>
<evidence type="ECO:0000313" key="5">
    <source>
        <dbReference type="Proteomes" id="UP000887013"/>
    </source>
</evidence>
<dbReference type="EMBL" id="BMAW01004455">
    <property type="protein sequence ID" value="GFS89002.1"/>
    <property type="molecule type" value="Genomic_DNA"/>
</dbReference>
<dbReference type="PANTHER" id="PTHR12765">
    <property type="entry name" value="RED PROTEIN IK FACTOR CYTOKINE IK"/>
    <property type="match status" value="1"/>
</dbReference>
<proteinExistence type="predicted"/>
<dbReference type="GO" id="GO:0005634">
    <property type="term" value="C:nucleus"/>
    <property type="evidence" value="ECO:0007669"/>
    <property type="project" value="UniProtKB-SubCell"/>
</dbReference>
<feature type="domain" description="RED-like N-terminal" evidence="3">
    <location>
        <begin position="33"/>
        <end position="118"/>
    </location>
</feature>
<reference evidence="4" key="1">
    <citation type="submission" date="2020-08" db="EMBL/GenBank/DDBJ databases">
        <title>Multicomponent nature underlies the extraordinary mechanical properties of spider dragline silk.</title>
        <authorList>
            <person name="Kono N."/>
            <person name="Nakamura H."/>
            <person name="Mori M."/>
            <person name="Yoshida Y."/>
            <person name="Ohtoshi R."/>
            <person name="Malay A.D."/>
            <person name="Moran D.A.P."/>
            <person name="Tomita M."/>
            <person name="Numata K."/>
            <person name="Arakawa K."/>
        </authorList>
    </citation>
    <scope>NUCLEOTIDE SEQUENCE</scope>
</reference>
<organism evidence="4 5">
    <name type="scientific">Nephila pilipes</name>
    <name type="common">Giant wood spider</name>
    <name type="synonym">Nephila maculata</name>
    <dbReference type="NCBI Taxonomy" id="299642"/>
    <lineage>
        <taxon>Eukaryota</taxon>
        <taxon>Metazoa</taxon>
        <taxon>Ecdysozoa</taxon>
        <taxon>Arthropoda</taxon>
        <taxon>Chelicerata</taxon>
        <taxon>Arachnida</taxon>
        <taxon>Araneae</taxon>
        <taxon>Araneomorphae</taxon>
        <taxon>Entelegynae</taxon>
        <taxon>Araneoidea</taxon>
        <taxon>Nephilidae</taxon>
        <taxon>Nephila</taxon>
    </lineage>
</organism>
<gene>
    <name evidence="4" type="primary">IK_1</name>
    <name evidence="4" type="ORF">NPIL_473331</name>
</gene>
<dbReference type="InterPro" id="IPR012916">
    <property type="entry name" value="RED_N"/>
</dbReference>
<evidence type="ECO:0000259" key="3">
    <source>
        <dbReference type="Pfam" id="PF07808"/>
    </source>
</evidence>
<dbReference type="OrthoDB" id="3366823at2759"/>
<comment type="caution">
    <text evidence="4">The sequence shown here is derived from an EMBL/GenBank/DDBJ whole genome shotgun (WGS) entry which is preliminary data.</text>
</comment>
<protein>
    <submittedName>
        <fullName evidence="4">Protein Red</fullName>
    </submittedName>
</protein>
<sequence length="131" mass="14752">MNIDDRVYGHVPASRVVSKNLVSDLLLSTAAYEALRENVRIYKDKAKERRDGVNNPDYQNEDPIISAAGYLAVAPDSKSGLYSAERRSQMFQESEYLGGDIEPSHLVKFLDYVPLQKCIVKSITKTKRINS</sequence>
<comment type="subcellular location">
    <subcellularLocation>
        <location evidence="1">Nucleus</location>
    </subcellularLocation>
</comment>
<evidence type="ECO:0000313" key="4">
    <source>
        <dbReference type="EMBL" id="GFS89002.1"/>
    </source>
</evidence>
<evidence type="ECO:0000256" key="1">
    <source>
        <dbReference type="ARBA" id="ARBA00004123"/>
    </source>
</evidence>
<accession>A0A8X6N1F6</accession>
<name>A0A8X6N1F6_NEPPI</name>
<keyword evidence="5" id="KW-1185">Reference proteome</keyword>
<dbReference type="Proteomes" id="UP000887013">
    <property type="component" value="Unassembled WGS sequence"/>
</dbReference>
<evidence type="ECO:0000256" key="2">
    <source>
        <dbReference type="ARBA" id="ARBA00023242"/>
    </source>
</evidence>
<dbReference type="InterPro" id="IPR039896">
    <property type="entry name" value="Red-like"/>
</dbReference>